<protein>
    <submittedName>
        <fullName evidence="1">Uncharacterized protein</fullName>
    </submittedName>
</protein>
<dbReference type="Proteomes" id="UP001278500">
    <property type="component" value="Unassembled WGS sequence"/>
</dbReference>
<dbReference type="RefSeq" id="XP_062682126.1">
    <property type="nucleotide sequence ID" value="XM_062824617.1"/>
</dbReference>
<sequence>MAIHSPLHTSRISDVLLRTIYASDQEMYPAPLTYERLQSWRDACPELSICFSASGDDSEQPVGVIIVLPLGKKYWEDLLVGKIKEVDVDAGEMFAGRELQQLQAPVEVGLHVFHIERFAAWDAEDALKKTGARPAAVTVRGCEDGKMRFADMALEEVQRRVEASNAEVGGRRWDVLGFSALTATPAGKKTFARLGFVPTGYKEIFRLVETSSPPSPMSKMHLDGDDTGGAQNNPGPQTTVMTTYIYPGKAHMGELSSGVISESEMTVRYSATSPEKKSRVWRQCMQLSSTRVDRFLRR</sequence>
<gene>
    <name evidence="1" type="ORF">B0H65DRAFT_426188</name>
</gene>
<comment type="caution">
    <text evidence="1">The sequence shown here is derived from an EMBL/GenBank/DDBJ whole genome shotgun (WGS) entry which is preliminary data.</text>
</comment>
<accession>A0AAE0JGE0</accession>
<dbReference type="EMBL" id="JAUEPP010000004">
    <property type="protein sequence ID" value="KAK3345513.1"/>
    <property type="molecule type" value="Genomic_DNA"/>
</dbReference>
<dbReference type="GeneID" id="87861771"/>
<reference evidence="1" key="2">
    <citation type="submission" date="2023-06" db="EMBL/GenBank/DDBJ databases">
        <authorList>
            <consortium name="Lawrence Berkeley National Laboratory"/>
            <person name="Haridas S."/>
            <person name="Hensen N."/>
            <person name="Bonometti L."/>
            <person name="Westerberg I."/>
            <person name="Brannstrom I.O."/>
            <person name="Guillou S."/>
            <person name="Cros-Aarteil S."/>
            <person name="Calhoun S."/>
            <person name="Kuo A."/>
            <person name="Mondo S."/>
            <person name="Pangilinan J."/>
            <person name="Riley R."/>
            <person name="Labutti K."/>
            <person name="Andreopoulos B."/>
            <person name="Lipzen A."/>
            <person name="Chen C."/>
            <person name="Yanf M."/>
            <person name="Daum C."/>
            <person name="Ng V."/>
            <person name="Clum A."/>
            <person name="Steindorff A."/>
            <person name="Ohm R."/>
            <person name="Martin F."/>
            <person name="Silar P."/>
            <person name="Natvig D."/>
            <person name="Lalanne C."/>
            <person name="Gautier V."/>
            <person name="Ament-Velasquez S.L."/>
            <person name="Kruys A."/>
            <person name="Hutchinson M.I."/>
            <person name="Powell A.J."/>
            <person name="Barry K."/>
            <person name="Miller A.N."/>
            <person name="Grigoriev I.V."/>
            <person name="Debuchy R."/>
            <person name="Gladieux P."/>
            <person name="Thoren M.H."/>
            <person name="Johannesson H."/>
        </authorList>
    </citation>
    <scope>NUCLEOTIDE SEQUENCE</scope>
    <source>
        <strain evidence="1">CBS 560.94</strain>
    </source>
</reference>
<name>A0AAE0JGE0_9PEZI</name>
<organism evidence="1 2">
    <name type="scientific">Neurospora tetraspora</name>
    <dbReference type="NCBI Taxonomy" id="94610"/>
    <lineage>
        <taxon>Eukaryota</taxon>
        <taxon>Fungi</taxon>
        <taxon>Dikarya</taxon>
        <taxon>Ascomycota</taxon>
        <taxon>Pezizomycotina</taxon>
        <taxon>Sordariomycetes</taxon>
        <taxon>Sordariomycetidae</taxon>
        <taxon>Sordariales</taxon>
        <taxon>Sordariaceae</taxon>
        <taxon>Neurospora</taxon>
    </lineage>
</organism>
<dbReference type="AlphaFoldDB" id="A0AAE0JGE0"/>
<keyword evidence="2" id="KW-1185">Reference proteome</keyword>
<proteinExistence type="predicted"/>
<evidence type="ECO:0000313" key="1">
    <source>
        <dbReference type="EMBL" id="KAK3345513.1"/>
    </source>
</evidence>
<evidence type="ECO:0000313" key="2">
    <source>
        <dbReference type="Proteomes" id="UP001278500"/>
    </source>
</evidence>
<reference evidence="1" key="1">
    <citation type="journal article" date="2023" name="Mol. Phylogenet. Evol.">
        <title>Genome-scale phylogeny and comparative genomics of the fungal order Sordariales.</title>
        <authorList>
            <person name="Hensen N."/>
            <person name="Bonometti L."/>
            <person name="Westerberg I."/>
            <person name="Brannstrom I.O."/>
            <person name="Guillou S."/>
            <person name="Cros-Aarteil S."/>
            <person name="Calhoun S."/>
            <person name="Haridas S."/>
            <person name="Kuo A."/>
            <person name="Mondo S."/>
            <person name="Pangilinan J."/>
            <person name="Riley R."/>
            <person name="LaButti K."/>
            <person name="Andreopoulos B."/>
            <person name="Lipzen A."/>
            <person name="Chen C."/>
            <person name="Yan M."/>
            <person name="Daum C."/>
            <person name="Ng V."/>
            <person name="Clum A."/>
            <person name="Steindorff A."/>
            <person name="Ohm R.A."/>
            <person name="Martin F."/>
            <person name="Silar P."/>
            <person name="Natvig D.O."/>
            <person name="Lalanne C."/>
            <person name="Gautier V."/>
            <person name="Ament-Velasquez S.L."/>
            <person name="Kruys A."/>
            <person name="Hutchinson M.I."/>
            <person name="Powell A.J."/>
            <person name="Barry K."/>
            <person name="Miller A.N."/>
            <person name="Grigoriev I.V."/>
            <person name="Debuchy R."/>
            <person name="Gladieux P."/>
            <person name="Hiltunen Thoren M."/>
            <person name="Johannesson H."/>
        </authorList>
    </citation>
    <scope>NUCLEOTIDE SEQUENCE</scope>
    <source>
        <strain evidence="1">CBS 560.94</strain>
    </source>
</reference>